<reference evidence="1" key="1">
    <citation type="submission" date="2017-07" db="EMBL/GenBank/DDBJ databases">
        <title>Taro Niue Genome Assembly and Annotation.</title>
        <authorList>
            <person name="Atibalentja N."/>
            <person name="Keating K."/>
            <person name="Fields C.J."/>
        </authorList>
    </citation>
    <scope>NUCLEOTIDE SEQUENCE</scope>
    <source>
        <strain evidence="1">Niue_2</strain>
        <tissue evidence="1">Leaf</tissue>
    </source>
</reference>
<gene>
    <name evidence="1" type="ORF">Taro_005491</name>
</gene>
<name>A0A843TQ08_COLES</name>
<dbReference type="EMBL" id="NMUH01000155">
    <property type="protein sequence ID" value="MQL73141.1"/>
    <property type="molecule type" value="Genomic_DNA"/>
</dbReference>
<dbReference type="Proteomes" id="UP000652761">
    <property type="component" value="Unassembled WGS sequence"/>
</dbReference>
<evidence type="ECO:0000313" key="2">
    <source>
        <dbReference type="Proteomes" id="UP000652761"/>
    </source>
</evidence>
<proteinExistence type="predicted"/>
<comment type="caution">
    <text evidence="1">The sequence shown here is derived from an EMBL/GenBank/DDBJ whole genome shotgun (WGS) entry which is preliminary data.</text>
</comment>
<sequence length="59" mass="6559">MLEEVFPRIFTLVLGLGIPEVKARRTSLDRRPVQSRVVAVQGQYLQQCSSSSIVVVVAM</sequence>
<dbReference type="AlphaFoldDB" id="A0A843TQ08"/>
<evidence type="ECO:0000313" key="1">
    <source>
        <dbReference type="EMBL" id="MQL73141.1"/>
    </source>
</evidence>
<keyword evidence="2" id="KW-1185">Reference proteome</keyword>
<protein>
    <submittedName>
        <fullName evidence="1">Uncharacterized protein</fullName>
    </submittedName>
</protein>
<accession>A0A843TQ08</accession>
<organism evidence="1 2">
    <name type="scientific">Colocasia esculenta</name>
    <name type="common">Wild taro</name>
    <name type="synonym">Arum esculentum</name>
    <dbReference type="NCBI Taxonomy" id="4460"/>
    <lineage>
        <taxon>Eukaryota</taxon>
        <taxon>Viridiplantae</taxon>
        <taxon>Streptophyta</taxon>
        <taxon>Embryophyta</taxon>
        <taxon>Tracheophyta</taxon>
        <taxon>Spermatophyta</taxon>
        <taxon>Magnoliopsida</taxon>
        <taxon>Liliopsida</taxon>
        <taxon>Araceae</taxon>
        <taxon>Aroideae</taxon>
        <taxon>Colocasieae</taxon>
        <taxon>Colocasia</taxon>
    </lineage>
</organism>